<name>A0A0C2WZ82_SERVB</name>
<evidence type="ECO:0000256" key="2">
    <source>
        <dbReference type="SAM" id="MobiDB-lite"/>
    </source>
</evidence>
<dbReference type="PROSITE" id="PS00125">
    <property type="entry name" value="SER_THR_PHOSPHATASE"/>
    <property type="match status" value="1"/>
</dbReference>
<accession>A0A0C2WZ82</accession>
<gene>
    <name evidence="4" type="ORF">M408DRAFT_327614</name>
</gene>
<keyword evidence="1" id="KW-0378">Hydrolase</keyword>
<dbReference type="SMART" id="SM00156">
    <property type="entry name" value="PP2Ac"/>
    <property type="match status" value="1"/>
</dbReference>
<feature type="non-terminal residue" evidence="4">
    <location>
        <position position="1"/>
    </location>
</feature>
<evidence type="ECO:0000256" key="1">
    <source>
        <dbReference type="RuleBase" id="RU004273"/>
    </source>
</evidence>
<dbReference type="GO" id="GO:0033192">
    <property type="term" value="F:calmodulin-dependent protein phosphatase activity"/>
    <property type="evidence" value="ECO:0007669"/>
    <property type="project" value="InterPro"/>
</dbReference>
<dbReference type="InterPro" id="IPR006186">
    <property type="entry name" value="Ser/Thr-sp_prot-phosphatase"/>
</dbReference>
<dbReference type="AlphaFoldDB" id="A0A0C2WZ82"/>
<feature type="region of interest" description="Disordered" evidence="2">
    <location>
        <begin position="488"/>
        <end position="531"/>
    </location>
</feature>
<organism evidence="4 5">
    <name type="scientific">Serendipita vermifera MAFF 305830</name>
    <dbReference type="NCBI Taxonomy" id="933852"/>
    <lineage>
        <taxon>Eukaryota</taxon>
        <taxon>Fungi</taxon>
        <taxon>Dikarya</taxon>
        <taxon>Basidiomycota</taxon>
        <taxon>Agaricomycotina</taxon>
        <taxon>Agaricomycetes</taxon>
        <taxon>Sebacinales</taxon>
        <taxon>Serendipitaceae</taxon>
        <taxon>Serendipita</taxon>
    </lineage>
</organism>
<dbReference type="InterPro" id="IPR043360">
    <property type="entry name" value="PP2B"/>
</dbReference>
<dbReference type="PANTHER" id="PTHR45673">
    <property type="entry name" value="SERINE/THREONINE-PROTEIN PHOSPHATASE 2B CATALYTIC SUBUNIT 1-RELATED"/>
    <property type="match status" value="1"/>
</dbReference>
<dbReference type="Proteomes" id="UP000054097">
    <property type="component" value="Unassembled WGS sequence"/>
</dbReference>
<dbReference type="PRINTS" id="PR00114">
    <property type="entry name" value="STPHPHTASE"/>
</dbReference>
<keyword evidence="5" id="KW-1185">Reference proteome</keyword>
<comment type="catalytic activity">
    <reaction evidence="1">
        <text>O-phospho-L-threonyl-[protein] + H2O = L-threonyl-[protein] + phosphate</text>
        <dbReference type="Rhea" id="RHEA:47004"/>
        <dbReference type="Rhea" id="RHEA-COMP:11060"/>
        <dbReference type="Rhea" id="RHEA-COMP:11605"/>
        <dbReference type="ChEBI" id="CHEBI:15377"/>
        <dbReference type="ChEBI" id="CHEBI:30013"/>
        <dbReference type="ChEBI" id="CHEBI:43474"/>
        <dbReference type="ChEBI" id="CHEBI:61977"/>
        <dbReference type="EC" id="3.1.3.16"/>
    </reaction>
</comment>
<evidence type="ECO:0000259" key="3">
    <source>
        <dbReference type="PROSITE" id="PS00125"/>
    </source>
</evidence>
<evidence type="ECO:0000313" key="4">
    <source>
        <dbReference type="EMBL" id="KIM31388.1"/>
    </source>
</evidence>
<feature type="domain" description="Serine/threonine specific protein phosphatases" evidence="3">
    <location>
        <begin position="154"/>
        <end position="159"/>
    </location>
</feature>
<feature type="compositionally biased region" description="Low complexity" evidence="2">
    <location>
        <begin position="502"/>
        <end position="513"/>
    </location>
</feature>
<dbReference type="InterPro" id="IPR029052">
    <property type="entry name" value="Metallo-depent_PP-like"/>
</dbReference>
<dbReference type="Pfam" id="PF00149">
    <property type="entry name" value="Metallophos"/>
    <property type="match status" value="1"/>
</dbReference>
<dbReference type="OrthoDB" id="5593063at2759"/>
<sequence>MTLANAADDIVRHYAPNPEMLQQRIINVRSPERERPTDEQFFYANNKPNVAFLRRHFHAEGKLHESQAIYILEKAKEIFSEEPNVLDLDAPITICGDIHGQYYDLMKLFEVGGPVSKRKYLFLGDYVDRGMFSMECVLYLFALKIWYPDRLFLLRGNHECRHLTEHFTFKAECIKKYSQLLYDVCMATFDRLPLAAVVNKKFFCAHGGLSPEMTSVDDLRMINRFHEVPTEGLMNDVLWSDPAENNIETDGGVDFMRNSARGCSYFYTYEAVCKFLKRNKLLSVIRAHEAQKEGFRMYKSTPEGFPSIITVFSCPNYLDSYQNKGAVLIYDQKITVRQFTAQPHPYWLPNFMDAFSWTLPFVAQKVANMFEGLLNTVSTDEIEEEEAQKEQLPAEEILARRQAIKNKIRDVGRMSRVMALLREEAERSSELRDMEAMEDGGGLQDNHLTSGDQVARQHLHGFEDTRQIDRNNERLPPSYAQYQEDDGYEHVANGNPYPHTQRPPAVRAPSARRYTPDEFQRRIRQTYYDQQ</sequence>
<reference evidence="4 5" key="1">
    <citation type="submission" date="2014-04" db="EMBL/GenBank/DDBJ databases">
        <authorList>
            <consortium name="DOE Joint Genome Institute"/>
            <person name="Kuo A."/>
            <person name="Zuccaro A."/>
            <person name="Kohler A."/>
            <person name="Nagy L.G."/>
            <person name="Floudas D."/>
            <person name="Copeland A."/>
            <person name="Barry K.W."/>
            <person name="Cichocki N."/>
            <person name="Veneault-Fourrey C."/>
            <person name="LaButti K."/>
            <person name="Lindquist E.A."/>
            <person name="Lipzen A."/>
            <person name="Lundell T."/>
            <person name="Morin E."/>
            <person name="Murat C."/>
            <person name="Sun H."/>
            <person name="Tunlid A."/>
            <person name="Henrissat B."/>
            <person name="Grigoriev I.V."/>
            <person name="Hibbett D.S."/>
            <person name="Martin F."/>
            <person name="Nordberg H.P."/>
            <person name="Cantor M.N."/>
            <person name="Hua S.X."/>
        </authorList>
    </citation>
    <scope>NUCLEOTIDE SEQUENCE [LARGE SCALE GENOMIC DNA]</scope>
    <source>
        <strain evidence="4 5">MAFF 305830</strain>
    </source>
</reference>
<dbReference type="Gene3D" id="3.60.21.10">
    <property type="match status" value="1"/>
</dbReference>
<dbReference type="InterPro" id="IPR004843">
    <property type="entry name" value="Calcineurin-like_PHP"/>
</dbReference>
<evidence type="ECO:0000313" key="5">
    <source>
        <dbReference type="Proteomes" id="UP000054097"/>
    </source>
</evidence>
<protein>
    <recommendedName>
        <fullName evidence="1">Serine/threonine-protein phosphatase</fullName>
        <ecNumber evidence="1">3.1.3.16</ecNumber>
    </recommendedName>
</protein>
<dbReference type="HOGENOM" id="CLU_004962_6_0_1"/>
<reference evidence="5" key="2">
    <citation type="submission" date="2015-01" db="EMBL/GenBank/DDBJ databases">
        <title>Evolutionary Origins and Diversification of the Mycorrhizal Mutualists.</title>
        <authorList>
            <consortium name="DOE Joint Genome Institute"/>
            <consortium name="Mycorrhizal Genomics Consortium"/>
            <person name="Kohler A."/>
            <person name="Kuo A."/>
            <person name="Nagy L.G."/>
            <person name="Floudas D."/>
            <person name="Copeland A."/>
            <person name="Barry K.W."/>
            <person name="Cichocki N."/>
            <person name="Veneault-Fourrey C."/>
            <person name="LaButti K."/>
            <person name="Lindquist E.A."/>
            <person name="Lipzen A."/>
            <person name="Lundell T."/>
            <person name="Morin E."/>
            <person name="Murat C."/>
            <person name="Riley R."/>
            <person name="Ohm R."/>
            <person name="Sun H."/>
            <person name="Tunlid A."/>
            <person name="Henrissat B."/>
            <person name="Grigoriev I.V."/>
            <person name="Hibbett D.S."/>
            <person name="Martin F."/>
        </authorList>
    </citation>
    <scope>NUCLEOTIDE SEQUENCE [LARGE SCALE GENOMIC DNA]</scope>
    <source>
        <strain evidence="5">MAFF 305830</strain>
    </source>
</reference>
<dbReference type="STRING" id="933852.A0A0C2WZ82"/>
<proteinExistence type="inferred from homology"/>
<dbReference type="EMBL" id="KN824282">
    <property type="protein sequence ID" value="KIM31388.1"/>
    <property type="molecule type" value="Genomic_DNA"/>
</dbReference>
<dbReference type="GO" id="GO:0097720">
    <property type="term" value="P:calcineurin-mediated signaling"/>
    <property type="evidence" value="ECO:0007669"/>
    <property type="project" value="InterPro"/>
</dbReference>
<comment type="similarity">
    <text evidence="1">Belongs to the PPP phosphatase family.</text>
</comment>
<dbReference type="SUPFAM" id="SSF56300">
    <property type="entry name" value="Metallo-dependent phosphatases"/>
    <property type="match status" value="1"/>
</dbReference>
<dbReference type="EC" id="3.1.3.16" evidence="1"/>